<reference evidence="2 3" key="1">
    <citation type="journal article" date="2009" name="Proc. Natl. Acad. Sci. U.S.A.">
        <title>Characterizing a model human gut microbiota composed of members of its two dominant bacterial phyla.</title>
        <authorList>
            <person name="Mahowald M.A."/>
            <person name="Rey F.E."/>
            <person name="Seedorf H."/>
            <person name="Turnbaugh P.J."/>
            <person name="Fulton R.S."/>
            <person name="Wollam A."/>
            <person name="Shah N."/>
            <person name="Wang C."/>
            <person name="Magrini V."/>
            <person name="Wilson R.K."/>
            <person name="Cantarel B.L."/>
            <person name="Coutinho P.M."/>
            <person name="Henrissat B."/>
            <person name="Crock L.W."/>
            <person name="Russell A."/>
            <person name="Verberkmoes N.C."/>
            <person name="Hettich R.L."/>
            <person name="Gordon J.I."/>
        </authorList>
    </citation>
    <scope>NUCLEOTIDE SEQUENCE [LARGE SCALE GENOMIC DNA]</scope>
    <source>
        <strain evidence="3">ATCC 33656 / DSM 3377 / JCM 17463 / KCTC 5835 / LMG 30912 / VPI 0990</strain>
    </source>
</reference>
<dbReference type="EMBL" id="CP001107">
    <property type="protein sequence ID" value="ACR77026.1"/>
    <property type="molecule type" value="Genomic_DNA"/>
</dbReference>
<dbReference type="STRING" id="515619.EUBREC_3300"/>
<evidence type="ECO:0000313" key="3">
    <source>
        <dbReference type="Proteomes" id="UP000001477"/>
    </source>
</evidence>
<dbReference type="PaxDb" id="515619-EUBREC_3300"/>
<protein>
    <submittedName>
        <fullName evidence="2">Uncharacterized protein</fullName>
    </submittedName>
</protein>
<evidence type="ECO:0000256" key="1">
    <source>
        <dbReference type="SAM" id="Phobius"/>
    </source>
</evidence>
<keyword evidence="1" id="KW-0472">Membrane</keyword>
<dbReference type="AlphaFoldDB" id="C4ZDQ0"/>
<evidence type="ECO:0000313" key="2">
    <source>
        <dbReference type="EMBL" id="ACR77026.1"/>
    </source>
</evidence>
<accession>C4ZDQ0</accession>
<feature type="transmembrane region" description="Helical" evidence="1">
    <location>
        <begin position="23"/>
        <end position="49"/>
    </location>
</feature>
<sequence>MAVSVICDEPLASFFADLITKNVATAASAATIATIINISIIFLLSFIAFPLHYLYMSPCTGNLLLCNKIYHIIL</sequence>
<dbReference type="HOGENOM" id="CLU_2682294_0_0_9"/>
<keyword evidence="1" id="KW-1133">Transmembrane helix</keyword>
<proteinExistence type="predicted"/>
<dbReference type="Proteomes" id="UP000001477">
    <property type="component" value="Chromosome"/>
</dbReference>
<gene>
    <name evidence="2" type="ordered locus">EUBREC_3300</name>
</gene>
<dbReference type="KEGG" id="ere:EUBREC_3300"/>
<name>C4ZDQ0_AGARV</name>
<organism evidence="2 3">
    <name type="scientific">Agathobacter rectalis (strain ATCC 33656 / DSM 3377 / JCM 17463 / KCTC 5835 / VPI 0990)</name>
    <name type="common">Eubacterium rectale</name>
    <dbReference type="NCBI Taxonomy" id="515619"/>
    <lineage>
        <taxon>Bacteria</taxon>
        <taxon>Bacillati</taxon>
        <taxon>Bacillota</taxon>
        <taxon>Clostridia</taxon>
        <taxon>Lachnospirales</taxon>
        <taxon>Lachnospiraceae</taxon>
        <taxon>Agathobacter</taxon>
    </lineage>
</organism>
<keyword evidence="1" id="KW-0812">Transmembrane</keyword>